<feature type="region of interest" description="Disordered" evidence="1">
    <location>
        <begin position="264"/>
        <end position="305"/>
    </location>
</feature>
<dbReference type="STRING" id="2025994.A0A2T2ZU48"/>
<dbReference type="Gene3D" id="1.20.58.80">
    <property type="entry name" value="Phosphotransferase system, lactose/cellobiose-type IIA subunit"/>
    <property type="match status" value="1"/>
</dbReference>
<keyword evidence="4" id="KW-1185">Reference proteome</keyword>
<feature type="region of interest" description="Disordered" evidence="1">
    <location>
        <begin position="1"/>
        <end position="20"/>
    </location>
</feature>
<dbReference type="SMART" id="SM00745">
    <property type="entry name" value="MIT"/>
    <property type="match status" value="1"/>
</dbReference>
<evidence type="ECO:0000259" key="2">
    <source>
        <dbReference type="SMART" id="SM00745"/>
    </source>
</evidence>
<sequence length="1432" mass="152992">MSSPHVVYAQPKPPHAAASTSAAAAAATALPASAYNFHLNAAAAAAASSSSSSTASHAHTRRPQQPLYDSSVPVSRTLYGSYGSAYPLSSSSSSSSSATHKQSSFSAAPSSSASALHISSALHYAARPESPLVSPAALPRASSLLPPPRITVNENQNSSSSNSNSSSSRKNSRPQPPLYDPFYAANTAIPDPVTARDDEPISPRNVPPRRGSRTHSRSSSLGGLSDGFRNLNRWSVSTASSRASNATPVTKSRFSRRLSIDSTTLFSQSPTSPRRLHKNRLPPSTASIGQSQSSIPPLESLPPIVTLPSLDQEDFGQAVLARQENNTTSARGHGRVPSLGQPSPYRSMSAARATTPDPTLPRSAFNRDFANSGTMSQSEDASPVFVRGHQRGRSQGFKSSTDSAASPKSRVKQPSQKAMLSKALQKANAAVQLDNAQNFDAARSAYCEACDLLQQVLERTPGNEDKKKLDAIRRTYSSRVDELDEMIPKDMDEGKALPQTPRSASTGYRTRAASAASTNDGYSLPMRQRSDTGRSQQSVPNYARPTSAAWRTQMTLDSPKGAYDSARGYGATTPVPPTIPSTASTSYGDHERSQSSVSQRSPQRKPSLDPDIFLARPMQDEYMPPPLSPRRPISPTRSSSRAGADLLLQHDHVANNKNRLAPDATVKRGHQRSDSHESISWLDPIDESGGSSASSVHSRSSSIGIRRKHIRAPSGDTEAEFDAALDDAIEAAYDDGYEPAQLEQEDAMAEALKKVQLAKERVRESEMEMHKLAQVRDQRMRALQEEDEEQTLAEGFYNGTDSEDEEHILDRVTERYALGNPTLRKASKASVQRVSESSEPASRTWHSTTASTSAAHSTGLSTVSEVTTALSMAPPSGPLAPPPTSALPKLPPQRPGSSNGRDSVRDRRLSGQNAKQLKIETQQLGPKPPREPVTAGPTMQNTDLPPSTQTKMAGLIAQQRQTLAAAPSRSMSTHRGPSPIPAGLTSEGAPPTPPIPSGVSVDSDSRPATSNPTRPSLRKNYSSTSLKNSKTRQLSISNNLDDFSDISPGTPLANPFVSAAAARLPALPSLATPVASAFRDRLTSASGGYHLFDADIRSPRSPTEPTATMAEGAPVPLEPCPKETLLRPFWLMRALYQTLCHPKGGYVSNKLFMPRDAWSTKGVKIKNVEEKMSQCDLLTAALQKLDRVNSDDADAVLEEMQSFEAVLEQVQMLLTRRLGNEVGVQGAGSLFKDADGAVDGIDGAGLGNGGKTIPRNNSVSAKGTFSWKRLRNKTSSTAISNSYQGSNSGNGPGGLVAVATAAGRKESIAAGLGPGGMGAMDAATTLATLPFTDFPTSKPSKRDVASVSFSGPNAQYMAALAKLFDAAQSIDQIARQVEDPGLRHQDKTQVGLELSTRHAAEFFAFYICRFVLQDMAMLLDKFIKRGSEWVLV</sequence>
<feature type="compositionally biased region" description="Polar residues" evidence="1">
    <location>
        <begin position="396"/>
        <end position="415"/>
    </location>
</feature>
<evidence type="ECO:0000256" key="1">
    <source>
        <dbReference type="SAM" id="MobiDB-lite"/>
    </source>
</evidence>
<feature type="region of interest" description="Disordered" evidence="1">
    <location>
        <begin position="138"/>
        <end position="229"/>
    </location>
</feature>
<feature type="region of interest" description="Disordered" evidence="1">
    <location>
        <begin position="90"/>
        <end position="110"/>
    </location>
</feature>
<proteinExistence type="predicted"/>
<organism evidence="3 4">
    <name type="scientific">Coniella lustricola</name>
    <dbReference type="NCBI Taxonomy" id="2025994"/>
    <lineage>
        <taxon>Eukaryota</taxon>
        <taxon>Fungi</taxon>
        <taxon>Dikarya</taxon>
        <taxon>Ascomycota</taxon>
        <taxon>Pezizomycotina</taxon>
        <taxon>Sordariomycetes</taxon>
        <taxon>Sordariomycetidae</taxon>
        <taxon>Diaporthales</taxon>
        <taxon>Schizoparmaceae</taxon>
        <taxon>Coniella</taxon>
    </lineage>
</organism>
<feature type="region of interest" description="Disordered" evidence="1">
    <location>
        <begin position="653"/>
        <end position="717"/>
    </location>
</feature>
<gene>
    <name evidence="3" type="ORF">BD289DRAFT_486747</name>
</gene>
<feature type="region of interest" description="Disordered" evidence="1">
    <location>
        <begin position="823"/>
        <end position="1033"/>
    </location>
</feature>
<feature type="compositionally biased region" description="Polar residues" evidence="1">
    <location>
        <begin position="369"/>
        <end position="380"/>
    </location>
</feature>
<feature type="compositionally biased region" description="Low complexity" evidence="1">
    <location>
        <begin position="841"/>
        <end position="862"/>
    </location>
</feature>
<feature type="compositionally biased region" description="Low complexity" evidence="1">
    <location>
        <begin position="217"/>
        <end position="227"/>
    </location>
</feature>
<dbReference type="PANTHER" id="PTHR37327:SF1">
    <property type="entry name" value="MICROTUBULE INTERACTING AND TRANSPORT DOMAIN-CONTAINING PROTEIN"/>
    <property type="match status" value="1"/>
</dbReference>
<dbReference type="Pfam" id="PF04212">
    <property type="entry name" value="MIT"/>
    <property type="match status" value="1"/>
</dbReference>
<dbReference type="EMBL" id="KZ678692">
    <property type="protein sequence ID" value="PSR76861.1"/>
    <property type="molecule type" value="Genomic_DNA"/>
</dbReference>
<dbReference type="CDD" id="cd02656">
    <property type="entry name" value="MIT"/>
    <property type="match status" value="1"/>
</dbReference>
<dbReference type="Proteomes" id="UP000241462">
    <property type="component" value="Unassembled WGS sequence"/>
</dbReference>
<feature type="compositionally biased region" description="Polar residues" evidence="1">
    <location>
        <begin position="829"/>
        <end position="840"/>
    </location>
</feature>
<feature type="compositionally biased region" description="Polar residues" evidence="1">
    <location>
        <begin position="1000"/>
        <end position="1033"/>
    </location>
</feature>
<protein>
    <recommendedName>
        <fullName evidence="2">MIT domain-containing protein</fullName>
    </recommendedName>
</protein>
<evidence type="ECO:0000313" key="3">
    <source>
        <dbReference type="EMBL" id="PSR76861.1"/>
    </source>
</evidence>
<reference evidence="3 4" key="1">
    <citation type="journal article" date="2018" name="Mycol. Prog.">
        <title>Coniella lustricola, a new species from submerged detritus.</title>
        <authorList>
            <person name="Raudabaugh D.B."/>
            <person name="Iturriaga T."/>
            <person name="Carver A."/>
            <person name="Mondo S."/>
            <person name="Pangilinan J."/>
            <person name="Lipzen A."/>
            <person name="He G."/>
            <person name="Amirebrahimi M."/>
            <person name="Grigoriev I.V."/>
            <person name="Miller A.N."/>
        </authorList>
    </citation>
    <scope>NUCLEOTIDE SEQUENCE [LARGE SCALE GENOMIC DNA]</scope>
    <source>
        <strain evidence="3 4">B22-T-1</strain>
    </source>
</reference>
<feature type="compositionally biased region" description="Low complexity" evidence="1">
    <location>
        <begin position="594"/>
        <end position="605"/>
    </location>
</feature>
<feature type="region of interest" description="Disordered" evidence="1">
    <location>
        <begin position="325"/>
        <end position="415"/>
    </location>
</feature>
<feature type="compositionally biased region" description="Low complexity" evidence="1">
    <location>
        <begin position="630"/>
        <end position="640"/>
    </location>
</feature>
<feature type="domain" description="MIT" evidence="2">
    <location>
        <begin position="416"/>
        <end position="493"/>
    </location>
</feature>
<dbReference type="InterPro" id="IPR036181">
    <property type="entry name" value="MIT_dom_sf"/>
</dbReference>
<feature type="compositionally biased region" description="Polar residues" evidence="1">
    <location>
        <begin position="910"/>
        <end position="924"/>
    </location>
</feature>
<feature type="compositionally biased region" description="Low complexity" evidence="1">
    <location>
        <begin position="290"/>
        <end position="304"/>
    </location>
</feature>
<dbReference type="InParanoid" id="A0A2T2ZU48"/>
<evidence type="ECO:0000313" key="4">
    <source>
        <dbReference type="Proteomes" id="UP000241462"/>
    </source>
</evidence>
<dbReference type="OrthoDB" id="1074at2759"/>
<accession>A0A2T2ZU48</accession>
<dbReference type="InterPro" id="IPR007330">
    <property type="entry name" value="MIT_dom"/>
</dbReference>
<dbReference type="SUPFAM" id="SSF116846">
    <property type="entry name" value="MIT domain"/>
    <property type="match status" value="1"/>
</dbReference>
<feature type="region of interest" description="Disordered" evidence="1">
    <location>
        <begin position="50"/>
        <end position="71"/>
    </location>
</feature>
<feature type="region of interest" description="Disordered" evidence="1">
    <location>
        <begin position="488"/>
        <end position="640"/>
    </location>
</feature>
<name>A0A2T2ZU48_9PEZI</name>
<feature type="region of interest" description="Disordered" evidence="1">
    <location>
        <begin position="1093"/>
        <end position="1115"/>
    </location>
</feature>
<feature type="compositionally biased region" description="Pro residues" evidence="1">
    <location>
        <begin position="875"/>
        <end position="894"/>
    </location>
</feature>
<feature type="compositionally biased region" description="Low complexity" evidence="1">
    <location>
        <begin position="153"/>
        <end position="169"/>
    </location>
</feature>
<feature type="compositionally biased region" description="Low complexity" evidence="1">
    <location>
        <begin position="688"/>
        <end position="704"/>
    </location>
</feature>
<dbReference type="PANTHER" id="PTHR37327">
    <property type="entry name" value="CHROMOSOME 1, WHOLE GENOME SHOTGUN SEQUENCE"/>
    <property type="match status" value="1"/>
</dbReference>
<feature type="compositionally biased region" description="Polar residues" evidence="1">
    <location>
        <begin position="937"/>
        <end position="951"/>
    </location>
</feature>